<evidence type="ECO:0000313" key="7">
    <source>
        <dbReference type="EMBL" id="KAG5490677.1"/>
    </source>
</evidence>
<keyword evidence="2 5" id="KW-0732">Signal</keyword>
<dbReference type="GeneID" id="94286925"/>
<dbReference type="InterPro" id="IPR009011">
    <property type="entry name" value="Man6P_isomerase_rcpt-bd_dom_sf"/>
</dbReference>
<dbReference type="SUPFAM" id="SSF50911">
    <property type="entry name" value="Mannose 6-phosphate receptor domain"/>
    <property type="match status" value="1"/>
</dbReference>
<accession>A0A836GYY7</accession>
<evidence type="ECO:0000256" key="4">
    <source>
        <dbReference type="ARBA" id="ARBA00023157"/>
    </source>
</evidence>
<feature type="signal peptide" evidence="5">
    <location>
        <begin position="1"/>
        <end position="28"/>
    </location>
</feature>
<gene>
    <name evidence="7" type="ORF">JKF63_00799</name>
</gene>
<evidence type="ECO:0000256" key="5">
    <source>
        <dbReference type="SAM" id="SignalP"/>
    </source>
</evidence>
<evidence type="ECO:0000256" key="3">
    <source>
        <dbReference type="ARBA" id="ARBA00022824"/>
    </source>
</evidence>
<organism evidence="7 8">
    <name type="scientific">Porcisia hertigi</name>
    <dbReference type="NCBI Taxonomy" id="2761500"/>
    <lineage>
        <taxon>Eukaryota</taxon>
        <taxon>Discoba</taxon>
        <taxon>Euglenozoa</taxon>
        <taxon>Kinetoplastea</taxon>
        <taxon>Metakinetoplastina</taxon>
        <taxon>Trypanosomatida</taxon>
        <taxon>Trypanosomatidae</taxon>
        <taxon>Leishmaniinae</taxon>
        <taxon>Porcisia</taxon>
    </lineage>
</organism>
<name>A0A836GYY7_9TRYP</name>
<comment type="caution">
    <text evidence="7">The sequence shown here is derived from an EMBL/GenBank/DDBJ whole genome shotgun (WGS) entry which is preliminary data.</text>
</comment>
<dbReference type="OrthoDB" id="272437at2759"/>
<dbReference type="GO" id="GO:0030968">
    <property type="term" value="P:endoplasmic reticulum unfolded protein response"/>
    <property type="evidence" value="ECO:0007669"/>
    <property type="project" value="InterPro"/>
</dbReference>
<dbReference type="Gene3D" id="2.70.130.10">
    <property type="entry name" value="Mannose-6-phosphate receptor binding domain"/>
    <property type="match status" value="1"/>
</dbReference>
<evidence type="ECO:0000256" key="1">
    <source>
        <dbReference type="ARBA" id="ARBA00004240"/>
    </source>
</evidence>
<evidence type="ECO:0000259" key="6">
    <source>
        <dbReference type="PROSITE" id="PS51914"/>
    </source>
</evidence>
<dbReference type="GO" id="GO:0005788">
    <property type="term" value="C:endoplasmic reticulum lumen"/>
    <property type="evidence" value="ECO:0007669"/>
    <property type="project" value="TreeGrafter"/>
</dbReference>
<dbReference type="AlphaFoldDB" id="A0A836GYY7"/>
<dbReference type="PANTHER" id="PTHR15414">
    <property type="entry name" value="OS-9-RELATED"/>
    <property type="match status" value="1"/>
</dbReference>
<dbReference type="Proteomes" id="UP000674318">
    <property type="component" value="Unassembled WGS sequence"/>
</dbReference>
<keyword evidence="8" id="KW-1185">Reference proteome</keyword>
<evidence type="ECO:0000313" key="8">
    <source>
        <dbReference type="Proteomes" id="UP000674318"/>
    </source>
</evidence>
<comment type="subcellular location">
    <subcellularLocation>
        <location evidence="1">Endoplasmic reticulum</location>
    </subcellularLocation>
</comment>
<dbReference type="PROSITE" id="PS51914">
    <property type="entry name" value="MRH"/>
    <property type="match status" value="1"/>
</dbReference>
<keyword evidence="3" id="KW-0256">Endoplasmic reticulum</keyword>
<dbReference type="InterPro" id="IPR044865">
    <property type="entry name" value="MRH_dom"/>
</dbReference>
<dbReference type="InterPro" id="IPR045149">
    <property type="entry name" value="OS-9-like"/>
</dbReference>
<protein>
    <recommendedName>
        <fullName evidence="6">MRH domain-containing protein</fullName>
    </recommendedName>
</protein>
<dbReference type="GO" id="GO:0030970">
    <property type="term" value="P:retrograde protein transport, ER to cytosol"/>
    <property type="evidence" value="ECO:0007669"/>
    <property type="project" value="TreeGrafter"/>
</dbReference>
<dbReference type="EMBL" id="JAFJZO010000036">
    <property type="protein sequence ID" value="KAG5490677.1"/>
    <property type="molecule type" value="Genomic_DNA"/>
</dbReference>
<feature type="domain" description="MRH" evidence="6">
    <location>
        <begin position="111"/>
        <end position="226"/>
    </location>
</feature>
<dbReference type="KEGG" id="phet:94286925"/>
<dbReference type="RefSeq" id="XP_067753005.1">
    <property type="nucleotide sequence ID" value="XM_067896848.1"/>
</dbReference>
<keyword evidence="4" id="KW-1015">Disulfide bond</keyword>
<feature type="chain" id="PRO_5032920353" description="MRH domain-containing protein" evidence="5">
    <location>
        <begin position="29"/>
        <end position="245"/>
    </location>
</feature>
<proteinExistence type="predicted"/>
<reference evidence="7 8" key="1">
    <citation type="submission" date="2021-02" db="EMBL/GenBank/DDBJ databases">
        <title>Porcisia hertigi Genome sequencing and assembly.</title>
        <authorList>
            <person name="Almutairi H."/>
            <person name="Gatherer D."/>
        </authorList>
    </citation>
    <scope>NUCLEOTIDE SEQUENCE [LARGE SCALE GENOMIC DNA]</scope>
    <source>
        <strain evidence="7 8">C119</strain>
    </source>
</reference>
<sequence>MGCSSNWVLWLVAAVVTCAAFGLRGASAASIDLPNAVEHNYMFLFAPYSGRHQPGRNPEGSNTARYVQLSNGSRYVCETLSIQRRDPFEAKPGQLGSQMEAFIAAMRRTDSSCIHHAQEKQLNGYCWGTMVSQFFYSEGKNHVLGRSRTDGLQQYWYATDAFGRYAATIYGDGDECPYDKSRRIETEVRFYCLSSHIEKLVPYMSLYESSQCRYVMSLPMKKLCSIPQLDHSRVKETVQCHMLDD</sequence>
<dbReference type="PANTHER" id="PTHR15414:SF0">
    <property type="entry name" value="ENDOPLASMIC RETICULUM LECTIN 1"/>
    <property type="match status" value="1"/>
</dbReference>
<evidence type="ECO:0000256" key="2">
    <source>
        <dbReference type="ARBA" id="ARBA00022729"/>
    </source>
</evidence>